<comment type="similarity">
    <text evidence="2">Belongs to the sulfatase family.</text>
</comment>
<feature type="region of interest" description="Disordered" evidence="7">
    <location>
        <begin position="486"/>
        <end position="505"/>
    </location>
</feature>
<evidence type="ECO:0000256" key="1">
    <source>
        <dbReference type="ARBA" id="ARBA00001913"/>
    </source>
</evidence>
<dbReference type="InterPro" id="IPR017850">
    <property type="entry name" value="Alkaline_phosphatase_core_sf"/>
</dbReference>
<feature type="compositionally biased region" description="Basic residues" evidence="7">
    <location>
        <begin position="530"/>
        <end position="539"/>
    </location>
</feature>
<evidence type="ECO:0000256" key="2">
    <source>
        <dbReference type="ARBA" id="ARBA00008779"/>
    </source>
</evidence>
<dbReference type="EMBL" id="CP047593">
    <property type="protein sequence ID" value="QHI69797.1"/>
    <property type="molecule type" value="Genomic_DNA"/>
</dbReference>
<proteinExistence type="inferred from homology"/>
<dbReference type="RefSeq" id="WP_160628979.1">
    <property type="nucleotide sequence ID" value="NZ_CP047593.1"/>
</dbReference>
<keyword evidence="10" id="KW-0808">Transferase</keyword>
<sequence length="539" mass="59283">MNKKWIISLMCFCGMALSAVSKDRMNVVFILADDLGWSDTTLNGTTDLYRTPNLERLAARGMTFSHAYTASPLCSPTRASILTGQTPARNGSVRPQHHLKTVRMKSQVAASAPPSAKALDCESVTRLDTKFPTLGKMFKSAGYATAHFGKWHLGPEPYSPLQHGFDVDLPHTPGPGPAGSYLAPWTFGADPQSRGFKEKTPLEHIEDRMGDEAVQWLQSLSEDQPFFMNYWMFSVHGPLDAKPDLVEKYRKLVKPGSGQQSPTYAAMIQSMDKAVGKLLDAVDAAGVADRTIIIFMSDNGGVTHLGLLETDADGKKYKTAATSNTPLRGGKATIYDGGIRVPCVVVWPGVTKPGSKSDAMIQSTDFYPTLLNGLGISLPDDWTLDGRDFSRALRGKSFDRDPVITYFPYGPHVADWLPPSAAVHVGDWKLIRLFWQGENGAHDYRLYNLKEDIGEKQNLAEKYPEKVSEMDRLISRHLEETAAVLPQPNPAFDPSKYQPDQIGVQAGGGLNMRAQIFRGPDGTKIEKPAQKKKQGKSRE</sequence>
<evidence type="ECO:0000313" key="10">
    <source>
        <dbReference type="EMBL" id="QHI69797.1"/>
    </source>
</evidence>
<feature type="region of interest" description="Disordered" evidence="7">
    <location>
        <begin position="515"/>
        <end position="539"/>
    </location>
</feature>
<evidence type="ECO:0000256" key="8">
    <source>
        <dbReference type="SAM" id="SignalP"/>
    </source>
</evidence>
<evidence type="ECO:0000259" key="9">
    <source>
        <dbReference type="Pfam" id="PF00884"/>
    </source>
</evidence>
<feature type="domain" description="Sulfatase N-terminal" evidence="9">
    <location>
        <begin position="26"/>
        <end position="375"/>
    </location>
</feature>
<evidence type="ECO:0000256" key="3">
    <source>
        <dbReference type="ARBA" id="ARBA00022723"/>
    </source>
</evidence>
<name>A0A6P1M7G1_9BACT</name>
<evidence type="ECO:0000256" key="7">
    <source>
        <dbReference type="SAM" id="MobiDB-lite"/>
    </source>
</evidence>
<dbReference type="PANTHER" id="PTHR42693:SF42">
    <property type="entry name" value="ARYLSULFATASE G"/>
    <property type="match status" value="1"/>
</dbReference>
<gene>
    <name evidence="10" type="ORF">GT409_10160</name>
</gene>
<keyword evidence="4 8" id="KW-0732">Signal</keyword>
<dbReference type="InterPro" id="IPR024607">
    <property type="entry name" value="Sulfatase_CS"/>
</dbReference>
<dbReference type="Proteomes" id="UP000464954">
    <property type="component" value="Chromosome"/>
</dbReference>
<dbReference type="GO" id="GO:0016740">
    <property type="term" value="F:transferase activity"/>
    <property type="evidence" value="ECO:0007669"/>
    <property type="project" value="UniProtKB-KW"/>
</dbReference>
<accession>A0A6P1M7G1</accession>
<dbReference type="Gene3D" id="3.30.1120.10">
    <property type="match status" value="1"/>
</dbReference>
<dbReference type="KEGG" id="taer:GT409_10160"/>
<dbReference type="PROSITE" id="PS00523">
    <property type="entry name" value="SULFATASE_1"/>
    <property type="match status" value="1"/>
</dbReference>
<feature type="chain" id="PRO_5026674199" evidence="8">
    <location>
        <begin position="22"/>
        <end position="539"/>
    </location>
</feature>
<protein>
    <submittedName>
        <fullName evidence="10">Sulfatase-like hydrolase/transferase</fullName>
    </submittedName>
</protein>
<evidence type="ECO:0000313" key="11">
    <source>
        <dbReference type="Proteomes" id="UP000464954"/>
    </source>
</evidence>
<evidence type="ECO:0000256" key="4">
    <source>
        <dbReference type="ARBA" id="ARBA00022729"/>
    </source>
</evidence>
<dbReference type="InterPro" id="IPR000917">
    <property type="entry name" value="Sulfatase_N"/>
</dbReference>
<feature type="signal peptide" evidence="8">
    <location>
        <begin position="1"/>
        <end position="21"/>
    </location>
</feature>
<dbReference type="SUPFAM" id="SSF53649">
    <property type="entry name" value="Alkaline phosphatase-like"/>
    <property type="match status" value="1"/>
</dbReference>
<dbReference type="InterPro" id="IPR050738">
    <property type="entry name" value="Sulfatase"/>
</dbReference>
<keyword evidence="11" id="KW-1185">Reference proteome</keyword>
<evidence type="ECO:0000256" key="5">
    <source>
        <dbReference type="ARBA" id="ARBA00022801"/>
    </source>
</evidence>
<dbReference type="GO" id="GO:0046872">
    <property type="term" value="F:metal ion binding"/>
    <property type="evidence" value="ECO:0007669"/>
    <property type="project" value="UniProtKB-KW"/>
</dbReference>
<reference evidence="10 11" key="1">
    <citation type="submission" date="2020-01" db="EMBL/GenBank/DDBJ databases">
        <title>Ponticoccus aerotolerans gen. nov., sp. nov., an anaerobic bacterium and proposal of Ponticoccusceae fam. nov., Ponticoccusles ord. nov. and Ponticoccuse classis nov. in the phylum Kiritimatiellaeota.</title>
        <authorList>
            <person name="Zhou L.Y."/>
            <person name="Du Z.J."/>
        </authorList>
    </citation>
    <scope>NUCLEOTIDE SEQUENCE [LARGE SCALE GENOMIC DNA]</scope>
    <source>
        <strain evidence="10 11">S-5007</strain>
    </source>
</reference>
<dbReference type="Gene3D" id="3.40.720.10">
    <property type="entry name" value="Alkaline Phosphatase, subunit A"/>
    <property type="match status" value="1"/>
</dbReference>
<dbReference type="Pfam" id="PF00884">
    <property type="entry name" value="Sulfatase"/>
    <property type="match status" value="1"/>
</dbReference>
<keyword evidence="3" id="KW-0479">Metal-binding</keyword>
<organism evidence="10 11">
    <name type="scientific">Tichowtungia aerotolerans</name>
    <dbReference type="NCBI Taxonomy" id="2697043"/>
    <lineage>
        <taxon>Bacteria</taxon>
        <taxon>Pseudomonadati</taxon>
        <taxon>Kiritimatiellota</taxon>
        <taxon>Tichowtungiia</taxon>
        <taxon>Tichowtungiales</taxon>
        <taxon>Tichowtungiaceae</taxon>
        <taxon>Tichowtungia</taxon>
    </lineage>
</organism>
<keyword evidence="6" id="KW-0106">Calcium</keyword>
<comment type="cofactor">
    <cofactor evidence="1">
        <name>Ca(2+)</name>
        <dbReference type="ChEBI" id="CHEBI:29108"/>
    </cofactor>
</comment>
<dbReference type="PANTHER" id="PTHR42693">
    <property type="entry name" value="ARYLSULFATASE FAMILY MEMBER"/>
    <property type="match status" value="1"/>
</dbReference>
<evidence type="ECO:0000256" key="6">
    <source>
        <dbReference type="ARBA" id="ARBA00022837"/>
    </source>
</evidence>
<dbReference type="AlphaFoldDB" id="A0A6P1M7G1"/>
<dbReference type="CDD" id="cd16144">
    <property type="entry name" value="ARS_like"/>
    <property type="match status" value="1"/>
</dbReference>
<keyword evidence="5 10" id="KW-0378">Hydrolase</keyword>
<dbReference type="GO" id="GO:0004065">
    <property type="term" value="F:arylsulfatase activity"/>
    <property type="evidence" value="ECO:0007669"/>
    <property type="project" value="TreeGrafter"/>
</dbReference>